<keyword evidence="1" id="KW-0812">Transmembrane</keyword>
<dbReference type="HOGENOM" id="CLU_2961225_0_0_1"/>
<sequence>MSRGKKYTVSLQHSVLWILGFQVCLGVVMLSNTATIFTMTPTLSVVSKSDTLMKLKGFE</sequence>
<evidence type="ECO:0000313" key="3">
    <source>
        <dbReference type="Proteomes" id="UP000002668"/>
    </source>
</evidence>
<proteinExistence type="predicted"/>
<dbReference type="AlphaFoldDB" id="E4ZY34"/>
<dbReference type="VEuPathDB" id="FungiDB:LEMA_uP111980.1"/>
<dbReference type="InParanoid" id="E4ZY34"/>
<keyword evidence="1" id="KW-0472">Membrane</keyword>
<dbReference type="EMBL" id="FP929128">
    <property type="protein sequence ID" value="CBX96279.1"/>
    <property type="molecule type" value="Genomic_DNA"/>
</dbReference>
<name>E4ZY34_LEPMJ</name>
<evidence type="ECO:0000313" key="2">
    <source>
        <dbReference type="EMBL" id="CBX96279.1"/>
    </source>
</evidence>
<organism evidence="3">
    <name type="scientific">Leptosphaeria maculans (strain JN3 / isolate v23.1.3 / race Av1-4-5-6-7-8)</name>
    <name type="common">Blackleg fungus</name>
    <name type="synonym">Phoma lingam</name>
    <dbReference type="NCBI Taxonomy" id="985895"/>
    <lineage>
        <taxon>Eukaryota</taxon>
        <taxon>Fungi</taxon>
        <taxon>Dikarya</taxon>
        <taxon>Ascomycota</taxon>
        <taxon>Pezizomycotina</taxon>
        <taxon>Dothideomycetes</taxon>
        <taxon>Pleosporomycetidae</taxon>
        <taxon>Pleosporales</taxon>
        <taxon>Pleosporineae</taxon>
        <taxon>Leptosphaeriaceae</taxon>
        <taxon>Plenodomus</taxon>
        <taxon>Plenodomus lingam/Leptosphaeria maculans species complex</taxon>
    </lineage>
</organism>
<feature type="transmembrane region" description="Helical" evidence="1">
    <location>
        <begin position="15"/>
        <end position="46"/>
    </location>
</feature>
<evidence type="ECO:0000256" key="1">
    <source>
        <dbReference type="SAM" id="Phobius"/>
    </source>
</evidence>
<gene>
    <name evidence="2" type="ORF">LEMA_uP111980.1</name>
</gene>
<reference evidence="3" key="1">
    <citation type="journal article" date="2011" name="Nat. Commun.">
        <title>Effector diversification within compartments of the Leptosphaeria maculans genome affected by Repeat-Induced Point mutations.</title>
        <authorList>
            <person name="Rouxel T."/>
            <person name="Grandaubert J."/>
            <person name="Hane J.K."/>
            <person name="Hoede C."/>
            <person name="van de Wouw A.P."/>
            <person name="Couloux A."/>
            <person name="Dominguez V."/>
            <person name="Anthouard V."/>
            <person name="Bally P."/>
            <person name="Bourras S."/>
            <person name="Cozijnsen A.J."/>
            <person name="Ciuffetti L.M."/>
            <person name="Degrave A."/>
            <person name="Dilmaghani A."/>
            <person name="Duret L."/>
            <person name="Fudal I."/>
            <person name="Goodwin S.B."/>
            <person name="Gout L."/>
            <person name="Glaser N."/>
            <person name="Linglin J."/>
            <person name="Kema G.H.J."/>
            <person name="Lapalu N."/>
            <person name="Lawrence C.B."/>
            <person name="May K."/>
            <person name="Meyer M."/>
            <person name="Ollivier B."/>
            <person name="Poulain J."/>
            <person name="Schoch C.L."/>
            <person name="Simon A."/>
            <person name="Spatafora J.W."/>
            <person name="Stachowiak A."/>
            <person name="Turgeon B.G."/>
            <person name="Tyler B.M."/>
            <person name="Vincent D."/>
            <person name="Weissenbach J."/>
            <person name="Amselem J."/>
            <person name="Quesneville H."/>
            <person name="Oliver R.P."/>
            <person name="Wincker P."/>
            <person name="Balesdent M.-H."/>
            <person name="Howlett B.J."/>
        </authorList>
    </citation>
    <scope>NUCLEOTIDE SEQUENCE [LARGE SCALE GENOMIC DNA]</scope>
    <source>
        <strain evidence="3">JN3 / isolate v23.1.3 / race Av1-4-5-6-7-8</strain>
    </source>
</reference>
<protein>
    <submittedName>
        <fullName evidence="2">Predicted protein</fullName>
    </submittedName>
</protein>
<keyword evidence="1" id="KW-1133">Transmembrane helix</keyword>
<keyword evidence="3" id="KW-1185">Reference proteome</keyword>
<accession>E4ZY34</accession>
<dbReference type="Proteomes" id="UP000002668">
    <property type="component" value="Genome"/>
</dbReference>